<sequence>MTQVETRTSLGPLELADGRWAVGDIGRPKGRWVEFRPDGLFQHEPEKRAGREEETGGPLIPWSRIMTGMNLTMGAKYPARGSHGFGGLLGGLPGPWRGRGGGYLHMTLRHPYENWVVRFDRHPRHYRGMELVLLQELLTQVVQTDRARLLGDPEWLGRVVARLAPQRPRGLRAVERAVTAALAAEAEE</sequence>
<keyword evidence="2" id="KW-1185">Reference proteome</keyword>
<accession>A0ABW6H8B9</accession>
<dbReference type="Proteomes" id="UP001599756">
    <property type="component" value="Unassembled WGS sequence"/>
</dbReference>
<comment type="caution">
    <text evidence="1">The sequence shown here is derived from an EMBL/GenBank/DDBJ whole genome shotgun (WGS) entry which is preliminary data.</text>
</comment>
<organism evidence="1 2">
    <name type="scientific">Streptomyces anandii</name>
    <dbReference type="NCBI Taxonomy" id="285454"/>
    <lineage>
        <taxon>Bacteria</taxon>
        <taxon>Bacillati</taxon>
        <taxon>Actinomycetota</taxon>
        <taxon>Actinomycetes</taxon>
        <taxon>Kitasatosporales</taxon>
        <taxon>Streptomycetaceae</taxon>
        <taxon>Streptomyces</taxon>
    </lineage>
</organism>
<evidence type="ECO:0000313" key="1">
    <source>
        <dbReference type="EMBL" id="MFE1752845.1"/>
    </source>
</evidence>
<dbReference type="EMBL" id="JBHYTS010000031">
    <property type="protein sequence ID" value="MFE1752845.1"/>
    <property type="molecule type" value="Genomic_DNA"/>
</dbReference>
<gene>
    <name evidence="1" type="ORF">ACFW88_20250</name>
</gene>
<dbReference type="RefSeq" id="WP_381807569.1">
    <property type="nucleotide sequence ID" value="NZ_JBHYTS010000031.1"/>
</dbReference>
<evidence type="ECO:0000313" key="2">
    <source>
        <dbReference type="Proteomes" id="UP001599756"/>
    </source>
</evidence>
<protein>
    <submittedName>
        <fullName evidence="1">Uncharacterized protein</fullName>
    </submittedName>
</protein>
<reference evidence="1 2" key="1">
    <citation type="submission" date="2024-09" db="EMBL/GenBank/DDBJ databases">
        <title>The Natural Products Discovery Center: Release of the First 8490 Sequenced Strains for Exploring Actinobacteria Biosynthetic Diversity.</title>
        <authorList>
            <person name="Kalkreuter E."/>
            <person name="Kautsar S.A."/>
            <person name="Yang D."/>
            <person name="Bader C.D."/>
            <person name="Teijaro C.N."/>
            <person name="Fluegel L."/>
            <person name="Davis C.M."/>
            <person name="Simpson J.R."/>
            <person name="Lauterbach L."/>
            <person name="Steele A.D."/>
            <person name="Gui C."/>
            <person name="Meng S."/>
            <person name="Li G."/>
            <person name="Viehrig K."/>
            <person name="Ye F."/>
            <person name="Su P."/>
            <person name="Kiefer A.F."/>
            <person name="Nichols A."/>
            <person name="Cepeda A.J."/>
            <person name="Yan W."/>
            <person name="Fan B."/>
            <person name="Jiang Y."/>
            <person name="Adhikari A."/>
            <person name="Zheng C.-J."/>
            <person name="Schuster L."/>
            <person name="Cowan T.M."/>
            <person name="Smanski M.J."/>
            <person name="Chevrette M.G."/>
            <person name="De Carvalho L.P.S."/>
            <person name="Shen B."/>
        </authorList>
    </citation>
    <scope>NUCLEOTIDE SEQUENCE [LARGE SCALE GENOMIC DNA]</scope>
    <source>
        <strain evidence="1 2">NPDC059500</strain>
    </source>
</reference>
<proteinExistence type="predicted"/>
<name>A0ABW6H8B9_9ACTN</name>